<evidence type="ECO:0000256" key="7">
    <source>
        <dbReference type="SAM" id="Phobius"/>
    </source>
</evidence>
<dbReference type="PANTHER" id="PTHR11923:SF51">
    <property type="entry name" value="LYSOSOME MEMBRANE PROTEIN 2"/>
    <property type="match status" value="1"/>
</dbReference>
<dbReference type="Pfam" id="PF01130">
    <property type="entry name" value="CD36"/>
    <property type="match status" value="1"/>
</dbReference>
<dbReference type="EMBL" id="CAJPEV010004531">
    <property type="protein sequence ID" value="CAG0901945.1"/>
    <property type="molecule type" value="Genomic_DNA"/>
</dbReference>
<evidence type="ECO:0000256" key="2">
    <source>
        <dbReference type="ARBA" id="ARBA00010532"/>
    </source>
</evidence>
<dbReference type="OrthoDB" id="18585at2759"/>
<evidence type="ECO:0000256" key="1">
    <source>
        <dbReference type="ARBA" id="ARBA00004370"/>
    </source>
</evidence>
<keyword evidence="4 7" id="KW-1133">Transmembrane helix</keyword>
<reference evidence="8" key="1">
    <citation type="submission" date="2020-11" db="EMBL/GenBank/DDBJ databases">
        <authorList>
            <person name="Tran Van P."/>
        </authorList>
    </citation>
    <scope>NUCLEOTIDE SEQUENCE</scope>
</reference>
<organism evidence="8">
    <name type="scientific">Darwinula stevensoni</name>
    <dbReference type="NCBI Taxonomy" id="69355"/>
    <lineage>
        <taxon>Eukaryota</taxon>
        <taxon>Metazoa</taxon>
        <taxon>Ecdysozoa</taxon>
        <taxon>Arthropoda</taxon>
        <taxon>Crustacea</taxon>
        <taxon>Oligostraca</taxon>
        <taxon>Ostracoda</taxon>
        <taxon>Podocopa</taxon>
        <taxon>Podocopida</taxon>
        <taxon>Darwinulocopina</taxon>
        <taxon>Darwinuloidea</taxon>
        <taxon>Darwinulidae</taxon>
        <taxon>Darwinula</taxon>
    </lineage>
</organism>
<dbReference type="Proteomes" id="UP000677054">
    <property type="component" value="Unassembled WGS sequence"/>
</dbReference>
<protein>
    <submittedName>
        <fullName evidence="8">Uncharacterized protein</fullName>
    </submittedName>
</protein>
<gene>
    <name evidence="8" type="ORF">DSTB1V02_LOCUS12287</name>
</gene>
<proteinExistence type="inferred from homology"/>
<name>A0A7R9AET1_9CRUS</name>
<comment type="similarity">
    <text evidence="2">Belongs to the CD36 family.</text>
</comment>
<dbReference type="GO" id="GO:0005737">
    <property type="term" value="C:cytoplasm"/>
    <property type="evidence" value="ECO:0007669"/>
    <property type="project" value="TreeGrafter"/>
</dbReference>
<dbReference type="GO" id="GO:0016020">
    <property type="term" value="C:membrane"/>
    <property type="evidence" value="ECO:0007669"/>
    <property type="project" value="UniProtKB-SubCell"/>
</dbReference>
<dbReference type="InterPro" id="IPR002159">
    <property type="entry name" value="CD36_fam"/>
</dbReference>
<accession>A0A7R9AET1</accession>
<comment type="subcellular location">
    <subcellularLocation>
        <location evidence="1">Membrane</location>
    </subcellularLocation>
</comment>
<evidence type="ECO:0000313" key="9">
    <source>
        <dbReference type="Proteomes" id="UP000677054"/>
    </source>
</evidence>
<dbReference type="AlphaFoldDB" id="A0A7R9AET1"/>
<feature type="transmembrane region" description="Helical" evidence="7">
    <location>
        <begin position="169"/>
        <end position="190"/>
    </location>
</feature>
<evidence type="ECO:0000256" key="5">
    <source>
        <dbReference type="ARBA" id="ARBA00023136"/>
    </source>
</evidence>
<dbReference type="PANTHER" id="PTHR11923">
    <property type="entry name" value="SCAVENGER RECEPTOR CLASS B TYPE-1 SR-B1"/>
    <property type="match status" value="1"/>
</dbReference>
<dbReference type="GO" id="GO:0005044">
    <property type="term" value="F:scavenger receptor activity"/>
    <property type="evidence" value="ECO:0007669"/>
    <property type="project" value="TreeGrafter"/>
</dbReference>
<evidence type="ECO:0000256" key="4">
    <source>
        <dbReference type="ARBA" id="ARBA00022989"/>
    </source>
</evidence>
<evidence type="ECO:0000256" key="6">
    <source>
        <dbReference type="ARBA" id="ARBA00023180"/>
    </source>
</evidence>
<keyword evidence="3 7" id="KW-0812">Transmembrane</keyword>
<evidence type="ECO:0000313" key="8">
    <source>
        <dbReference type="EMBL" id="CAD7252529.1"/>
    </source>
</evidence>
<evidence type="ECO:0000256" key="3">
    <source>
        <dbReference type="ARBA" id="ARBA00022692"/>
    </source>
</evidence>
<sequence>MHFKFEKDVEFMDIPGKRFIIHPNSVASEVVLPENECFCVEGDCLGAGLLEVSKCLHGKPVVMSSPHFYVPEEAGDSGFNESLIHGISPSKEAHETIVDIEPITGVIIRAAKRLQANIKVRKVPDFNTFENFPSMELPVFWVEESAKLDEESGKKLYDKVLGTQKYMTIGSWVAFGLGIVLMIAGGIWAIGSRNRE</sequence>
<keyword evidence="6" id="KW-0325">Glycoprotein</keyword>
<keyword evidence="5 7" id="KW-0472">Membrane</keyword>
<keyword evidence="9" id="KW-1185">Reference proteome</keyword>
<dbReference type="EMBL" id="LR904048">
    <property type="protein sequence ID" value="CAD7252529.1"/>
    <property type="molecule type" value="Genomic_DNA"/>
</dbReference>